<keyword evidence="2" id="KW-1185">Reference proteome</keyword>
<dbReference type="EMBL" id="CM037624">
    <property type="protein sequence ID" value="KAH8010450.1"/>
    <property type="molecule type" value="Genomic_DNA"/>
</dbReference>
<evidence type="ECO:0000313" key="2">
    <source>
        <dbReference type="Proteomes" id="UP000827872"/>
    </source>
</evidence>
<evidence type="ECO:0000313" key="1">
    <source>
        <dbReference type="EMBL" id="KAH8010450.1"/>
    </source>
</evidence>
<protein>
    <submittedName>
        <fullName evidence="1">Uncharacterized protein</fullName>
    </submittedName>
</protein>
<proteinExistence type="predicted"/>
<organism evidence="1 2">
    <name type="scientific">Sphaerodactylus townsendi</name>
    <dbReference type="NCBI Taxonomy" id="933632"/>
    <lineage>
        <taxon>Eukaryota</taxon>
        <taxon>Metazoa</taxon>
        <taxon>Chordata</taxon>
        <taxon>Craniata</taxon>
        <taxon>Vertebrata</taxon>
        <taxon>Euteleostomi</taxon>
        <taxon>Lepidosauria</taxon>
        <taxon>Squamata</taxon>
        <taxon>Bifurcata</taxon>
        <taxon>Gekkota</taxon>
        <taxon>Sphaerodactylidae</taxon>
        <taxon>Sphaerodactylus</taxon>
    </lineage>
</organism>
<name>A0ACB8FTK6_9SAUR</name>
<comment type="caution">
    <text evidence="1">The sequence shown here is derived from an EMBL/GenBank/DDBJ whole genome shotgun (WGS) entry which is preliminary data.</text>
</comment>
<sequence length="163" mass="18187">MKARAPPPPNQPPASRKVNNEHRLTADVAVPPDQGGINMKENMINRTVDFMVVFPDGEEQKNSVHGSKAVMDLLVDLCSRYHLNPAHHTLELQSWESPQPLQYTPNTLIGALDVQKILLKEKSLEGKTKKPPPKIPEVPRVKYTTSFLSLWHVAELGGFPVLT</sequence>
<reference evidence="1" key="1">
    <citation type="submission" date="2021-08" db="EMBL/GenBank/DDBJ databases">
        <title>The first chromosome-level gecko genome reveals the dynamic sex chromosomes of Neotropical dwarf geckos (Sphaerodactylidae: Sphaerodactylus).</title>
        <authorList>
            <person name="Pinto B.J."/>
            <person name="Keating S.E."/>
            <person name="Gamble T."/>
        </authorList>
    </citation>
    <scope>NUCLEOTIDE SEQUENCE</scope>
    <source>
        <strain evidence="1">TG3544</strain>
    </source>
</reference>
<gene>
    <name evidence="1" type="ORF">K3G42_004448</name>
</gene>
<dbReference type="Proteomes" id="UP000827872">
    <property type="component" value="Linkage Group LG11"/>
</dbReference>
<accession>A0ACB8FTK6</accession>